<keyword evidence="2" id="KW-1185">Reference proteome</keyword>
<dbReference type="KEGG" id="ari:UM93_16590"/>
<dbReference type="PANTHER" id="PTHR43393:SF3">
    <property type="entry name" value="LYSINE DECARBOXYLASE-LIKE PROTEIN"/>
    <property type="match status" value="1"/>
</dbReference>
<organism evidence="1 2">
    <name type="scientific">Psychromicrobium lacuslunae</name>
    <dbReference type="NCBI Taxonomy" id="1618207"/>
    <lineage>
        <taxon>Bacteria</taxon>
        <taxon>Bacillati</taxon>
        <taxon>Actinomycetota</taxon>
        <taxon>Actinomycetes</taxon>
        <taxon>Micrococcales</taxon>
        <taxon>Micrococcaceae</taxon>
        <taxon>Psychromicrobium</taxon>
    </lineage>
</organism>
<proteinExistence type="predicted"/>
<dbReference type="SUPFAM" id="SSF102405">
    <property type="entry name" value="MCP/YpsA-like"/>
    <property type="match status" value="1"/>
</dbReference>
<dbReference type="RefSeq" id="WP_045076572.1">
    <property type="nucleotide sequence ID" value="NZ_CP011005.1"/>
</dbReference>
<dbReference type="Proteomes" id="UP000061839">
    <property type="component" value="Chromosome"/>
</dbReference>
<accession>A0A0D4C2S4</accession>
<name>A0A0D4C2S4_9MICC</name>
<dbReference type="STRING" id="1618207.UM93_16590"/>
<evidence type="ECO:0000313" key="2">
    <source>
        <dbReference type="Proteomes" id="UP000061839"/>
    </source>
</evidence>
<dbReference type="HOGENOM" id="CLU_064453_0_0_11"/>
<dbReference type="EMBL" id="CP011005">
    <property type="protein sequence ID" value="AJT42685.1"/>
    <property type="molecule type" value="Genomic_DNA"/>
</dbReference>
<dbReference type="AlphaFoldDB" id="A0A0D4C2S4"/>
<dbReference type="OrthoDB" id="9807160at2"/>
<reference evidence="1 2" key="1">
    <citation type="journal article" date="2015" name="Genome Announc.">
        <title>Complete Genome Sequencing of Protease-Producing Novel Arthrobacter sp. Strain IHBB 11108 Using PacBio Single-Molecule Real-Time Sequencing Technology.</title>
        <authorList>
            <person name="Kiran S."/>
            <person name="Swarnkar M.K."/>
            <person name="Pal M."/>
            <person name="Thakur R."/>
            <person name="Tewari R."/>
            <person name="Singh A.K."/>
            <person name="Gulati A."/>
        </authorList>
    </citation>
    <scope>NUCLEOTIDE SEQUENCE [LARGE SCALE GENOMIC DNA]</scope>
    <source>
        <strain evidence="1 2">IHBB 11108</strain>
    </source>
</reference>
<gene>
    <name evidence="1" type="ORF">UM93_16590</name>
</gene>
<dbReference type="InterPro" id="IPR052341">
    <property type="entry name" value="LOG_family_nucleotidases"/>
</dbReference>
<dbReference type="Gene3D" id="3.40.50.450">
    <property type="match status" value="1"/>
</dbReference>
<sequence length="365" mass="38627">MSARNLEVEDLTQFQALLAAGESSLSGWHLQSLDLRGVDFSGLSVESAVFLGCLFDAGVEASLRARGALLFPVLPGVPFDSYRAKLYTGGELYQGIGDGYEATTDGRIYQWTLTAPRNLDGTLATAMHDHSIGDALDDFLNGELASRGVVGVMGGHAISRGSGAYAQAAELAAGIARAGYLLATGGGPGAMEAANLGAWLSRRSTAELDWALAKLAEVPDFKPSVSDWVLVAQQVLDRFPDGVQNLGIPTWFYGHEPPNVFASQIAKYFANAVREAVLLERCTGGIVFLPGAAGTVQEIFQDGCENYYASAASAASSAPMVLLGRQYWTEQLPVWPLLNTLAEGRAMAAKILLADSVAEAVQFLS</sequence>
<dbReference type="PANTHER" id="PTHR43393">
    <property type="entry name" value="CYTOKININ RIBOSIDE 5'-MONOPHOSPHATE PHOSPHORIBOHYDROLASE"/>
    <property type="match status" value="1"/>
</dbReference>
<protein>
    <submittedName>
        <fullName evidence="1">Rossmann fold nucleotide-binding protein</fullName>
    </submittedName>
</protein>
<dbReference type="GO" id="GO:0005829">
    <property type="term" value="C:cytosol"/>
    <property type="evidence" value="ECO:0007669"/>
    <property type="project" value="TreeGrafter"/>
</dbReference>
<dbReference type="PATRIC" id="fig|1618207.4.peg.3371"/>
<evidence type="ECO:0000313" key="1">
    <source>
        <dbReference type="EMBL" id="AJT42685.1"/>
    </source>
</evidence>